<protein>
    <submittedName>
        <fullName evidence="2">Uncharacterized protein</fullName>
    </submittedName>
</protein>
<keyword evidence="1" id="KW-0472">Membrane</keyword>
<evidence type="ECO:0000256" key="1">
    <source>
        <dbReference type="SAM" id="Phobius"/>
    </source>
</evidence>
<feature type="transmembrane region" description="Helical" evidence="1">
    <location>
        <begin position="28"/>
        <end position="46"/>
    </location>
</feature>
<proteinExistence type="predicted"/>
<organism evidence="2 3">
    <name type="scientific">Fusobacterium ulcerans</name>
    <dbReference type="NCBI Taxonomy" id="861"/>
    <lineage>
        <taxon>Bacteria</taxon>
        <taxon>Fusobacteriati</taxon>
        <taxon>Fusobacteriota</taxon>
        <taxon>Fusobacteriia</taxon>
        <taxon>Fusobacteriales</taxon>
        <taxon>Fusobacteriaceae</taxon>
        <taxon>Fusobacterium</taxon>
    </lineage>
</organism>
<keyword evidence="1" id="KW-0812">Transmembrane</keyword>
<dbReference type="RefSeq" id="WP_005978189.1">
    <property type="nucleotide sequence ID" value="NZ_BAABXY010000001.1"/>
</dbReference>
<sequence length="48" mass="5606">MMMYIYLALVLYVLVMVVLNLLEEKDLMKQVNAALVIIPLLLRILMIK</sequence>
<evidence type="ECO:0000313" key="3">
    <source>
        <dbReference type="Proteomes" id="UP000249008"/>
    </source>
</evidence>
<dbReference type="GeneID" id="78456427"/>
<dbReference type="AlphaFoldDB" id="A0AAX2J8V3"/>
<name>A0AAX2J8V3_9FUSO</name>
<reference evidence="2 3" key="1">
    <citation type="submission" date="2018-06" db="EMBL/GenBank/DDBJ databases">
        <authorList>
            <consortium name="Pathogen Informatics"/>
            <person name="Doyle S."/>
        </authorList>
    </citation>
    <scope>NUCLEOTIDE SEQUENCE [LARGE SCALE GENOMIC DNA]</scope>
    <source>
        <strain evidence="2 3">NCTC12112</strain>
    </source>
</reference>
<accession>A0AAX2J8V3</accession>
<feature type="transmembrane region" description="Helical" evidence="1">
    <location>
        <begin position="5"/>
        <end position="22"/>
    </location>
</feature>
<gene>
    <name evidence="2" type="ORF">NCTC12112_00564</name>
</gene>
<keyword evidence="1" id="KW-1133">Transmembrane helix</keyword>
<dbReference type="Proteomes" id="UP000249008">
    <property type="component" value="Chromosome 1"/>
</dbReference>
<evidence type="ECO:0000313" key="2">
    <source>
        <dbReference type="EMBL" id="SQJ00212.1"/>
    </source>
</evidence>
<dbReference type="EMBL" id="LS483487">
    <property type="protein sequence ID" value="SQJ00212.1"/>
    <property type="molecule type" value="Genomic_DNA"/>
</dbReference>